<dbReference type="Pfam" id="PF00378">
    <property type="entry name" value="ECH_1"/>
    <property type="match status" value="1"/>
</dbReference>
<organism evidence="5">
    <name type="scientific">Brugia timori</name>
    <dbReference type="NCBI Taxonomy" id="42155"/>
    <lineage>
        <taxon>Eukaryota</taxon>
        <taxon>Metazoa</taxon>
        <taxon>Ecdysozoa</taxon>
        <taxon>Nematoda</taxon>
        <taxon>Chromadorea</taxon>
        <taxon>Rhabditida</taxon>
        <taxon>Spirurina</taxon>
        <taxon>Spiruromorpha</taxon>
        <taxon>Filarioidea</taxon>
        <taxon>Onchocercidae</taxon>
        <taxon>Brugia</taxon>
    </lineage>
</organism>
<comment type="similarity">
    <text evidence="1 2">Belongs to the enoyl-CoA hydratase/isomerase family.</text>
</comment>
<evidence type="ECO:0000256" key="2">
    <source>
        <dbReference type="RuleBase" id="RU003707"/>
    </source>
</evidence>
<proteinExistence type="inferred from homology"/>
<dbReference type="Gene3D" id="3.90.226.10">
    <property type="entry name" value="2-enoyl-CoA Hydratase, Chain A, domain 1"/>
    <property type="match status" value="1"/>
</dbReference>
<evidence type="ECO:0000313" key="5">
    <source>
        <dbReference type="WBParaSite" id="BTMF_0000574901-mRNA-1"/>
    </source>
</evidence>
<keyword evidence="4" id="KW-1185">Reference proteome</keyword>
<reference evidence="3 4" key="2">
    <citation type="submission" date="2018-11" db="EMBL/GenBank/DDBJ databases">
        <authorList>
            <consortium name="Pathogen Informatics"/>
        </authorList>
    </citation>
    <scope>NUCLEOTIDE SEQUENCE [LARGE SCALE GENOMIC DNA]</scope>
</reference>
<dbReference type="InterPro" id="IPR029045">
    <property type="entry name" value="ClpP/crotonase-like_dom_sf"/>
</dbReference>
<dbReference type="SUPFAM" id="SSF52096">
    <property type="entry name" value="ClpP/crotonase"/>
    <property type="match status" value="1"/>
</dbReference>
<dbReference type="AlphaFoldDB" id="A0A0R3QH86"/>
<dbReference type="EMBL" id="UZAG01005195">
    <property type="protein sequence ID" value="VDO17576.1"/>
    <property type="molecule type" value="Genomic_DNA"/>
</dbReference>
<evidence type="ECO:0000313" key="4">
    <source>
        <dbReference type="Proteomes" id="UP000280834"/>
    </source>
</evidence>
<accession>A0A0R3QH86</accession>
<dbReference type="GO" id="GO:0003824">
    <property type="term" value="F:catalytic activity"/>
    <property type="evidence" value="ECO:0007669"/>
    <property type="project" value="InterPro"/>
</dbReference>
<evidence type="ECO:0000313" key="3">
    <source>
        <dbReference type="EMBL" id="VDO17576.1"/>
    </source>
</evidence>
<name>A0A0R3QH86_9BILA</name>
<reference evidence="5" key="1">
    <citation type="submission" date="2017-02" db="UniProtKB">
        <authorList>
            <consortium name="WormBaseParasite"/>
        </authorList>
    </citation>
    <scope>IDENTIFICATION</scope>
</reference>
<dbReference type="WBParaSite" id="BTMF_0000574901-mRNA-1">
    <property type="protein sequence ID" value="BTMF_0000574901-mRNA-1"/>
    <property type="gene ID" value="BTMF_0000574901"/>
</dbReference>
<dbReference type="InterPro" id="IPR018376">
    <property type="entry name" value="Enoyl-CoA_hyd/isom_CS"/>
</dbReference>
<dbReference type="InterPro" id="IPR001753">
    <property type="entry name" value="Enoyl-CoA_hydra/iso"/>
</dbReference>
<dbReference type="PANTHER" id="PTHR43802:SF1">
    <property type="entry name" value="IP11341P-RELATED"/>
    <property type="match status" value="1"/>
</dbReference>
<evidence type="ECO:0000256" key="1">
    <source>
        <dbReference type="ARBA" id="ARBA00005254"/>
    </source>
</evidence>
<dbReference type="PROSITE" id="PS00166">
    <property type="entry name" value="ENOYL_COA_HYDRATASE"/>
    <property type="match status" value="1"/>
</dbReference>
<dbReference type="Proteomes" id="UP000280834">
    <property type="component" value="Unassembled WGS sequence"/>
</dbReference>
<dbReference type="CDD" id="cd06558">
    <property type="entry name" value="crotonase-like"/>
    <property type="match status" value="1"/>
</dbReference>
<protein>
    <submittedName>
        <fullName evidence="5">Enoyl-CoA hydratase</fullName>
    </submittedName>
</protein>
<dbReference type="PANTHER" id="PTHR43802">
    <property type="entry name" value="ENOYL-COA HYDRATASE"/>
    <property type="match status" value="1"/>
</dbReference>
<gene>
    <name evidence="3" type="ORF">BTMF_LOCUS5017</name>
</gene>
<sequence length="262" mass="28075">MNDTAGSPIVGVDFEGNVALVEIRRPPHNFFDIPMIQGLADAFEALDADPRCRAIVLCAQGSSFCAGANFANRDATPPQKSPRAVNPLYFEAIRLVSCAKPVVAAVHGPAIGGGMGLALVADFRVTCAEARFSVNFNRLGFHPGFGLSFTLPRLVGAQQAALLFYTGRRIGGEEALRIGLADRLVEQAQVRAKAIELAAEIAVSSPIAVQSTRATLRAGFVEQFRLAVARESIEQNAHFKTADFAEGVKAMAERRVPRFEGH</sequence>
<dbReference type="STRING" id="42155.A0A0R3QH86"/>